<dbReference type="InterPro" id="IPR045584">
    <property type="entry name" value="Pilin-like"/>
</dbReference>
<keyword evidence="9 10" id="KW-0472">Membrane</keyword>
<keyword evidence="7" id="KW-0653">Protein transport</keyword>
<proteinExistence type="inferred from homology"/>
<feature type="domain" description="T2SS protein K second SAM-like" evidence="11">
    <location>
        <begin position="214"/>
        <end position="272"/>
    </location>
</feature>
<evidence type="ECO:0000256" key="8">
    <source>
        <dbReference type="ARBA" id="ARBA00022989"/>
    </source>
</evidence>
<dbReference type="PANTHER" id="PTHR38831:SF1">
    <property type="entry name" value="TYPE II SECRETION SYSTEM PROTEIN K-RELATED"/>
    <property type="match status" value="1"/>
</dbReference>
<dbReference type="InterPro" id="IPR049031">
    <property type="entry name" value="T2SSK_SAM-like_1st"/>
</dbReference>
<protein>
    <submittedName>
        <fullName evidence="13">General secretion pathway protein K</fullName>
    </submittedName>
</protein>
<reference evidence="13" key="1">
    <citation type="submission" date="2018-06" db="EMBL/GenBank/DDBJ databases">
        <authorList>
            <person name="Zhirakovskaya E."/>
        </authorList>
    </citation>
    <scope>NUCLEOTIDE SEQUENCE</scope>
</reference>
<dbReference type="NCBIfam" id="NF037980">
    <property type="entry name" value="T2SS_GspK"/>
    <property type="match status" value="1"/>
</dbReference>
<dbReference type="PANTHER" id="PTHR38831">
    <property type="entry name" value="TYPE II SECRETION SYSTEM PROTEIN K"/>
    <property type="match status" value="1"/>
</dbReference>
<dbReference type="InterPro" id="IPR049179">
    <property type="entry name" value="T2SSK_SAM-like_2nd"/>
</dbReference>
<evidence type="ECO:0000256" key="1">
    <source>
        <dbReference type="ARBA" id="ARBA00004533"/>
    </source>
</evidence>
<dbReference type="EMBL" id="UOFT01000016">
    <property type="protein sequence ID" value="VAW91780.1"/>
    <property type="molecule type" value="Genomic_DNA"/>
</dbReference>
<sequence>MMQQRRIHKNQQAGIALIMVLLVVALVAIMAAGIASKQQLSTRRTGNLLNNEQAYMYLLGAEDWAKNILAQDFKDNKTDSFDDDWAVELPPIPVEGGTIQGKIKDLQARFNINNFLKAGNPDKDSIALFKNLLNENNIDIEVTDAIIDWLDENLDSTIPAGAEDGDYLNNAISYRAANRLMASASELIMVKGFDYKRYKKIAPYIIALPIFTPLNVNTASAMQISMLSNQISLVEAKNIISERNKSGYKSVDEFIKQDALKGKKITKIQLSVNSEYFLLQARSIIGSARSELYSVLYRDKNGKIKVLLRTQRRI</sequence>
<dbReference type="Pfam" id="PF03934">
    <property type="entry name" value="T2SSK"/>
    <property type="match status" value="1"/>
</dbReference>
<comment type="similarity">
    <text evidence="2">Belongs to the GSP K family.</text>
</comment>
<feature type="transmembrane region" description="Helical" evidence="10">
    <location>
        <begin position="12"/>
        <end position="35"/>
    </location>
</feature>
<evidence type="ECO:0000313" key="13">
    <source>
        <dbReference type="EMBL" id="VAW91780.1"/>
    </source>
</evidence>
<keyword evidence="8 10" id="KW-1133">Transmembrane helix</keyword>
<dbReference type="Pfam" id="PF21687">
    <property type="entry name" value="T2SSK_1st"/>
    <property type="match status" value="1"/>
</dbReference>
<gene>
    <name evidence="13" type="ORF">MNBD_GAMMA23-124</name>
</gene>
<name>A0A3B0ZRE5_9ZZZZ</name>
<dbReference type="InterPro" id="IPR005628">
    <property type="entry name" value="GspK"/>
</dbReference>
<keyword evidence="4" id="KW-1003">Cell membrane</keyword>
<accession>A0A3B0ZRE5</accession>
<evidence type="ECO:0000256" key="7">
    <source>
        <dbReference type="ARBA" id="ARBA00022927"/>
    </source>
</evidence>
<keyword evidence="5" id="KW-0997">Cell inner membrane</keyword>
<keyword evidence="6 10" id="KW-0812">Transmembrane</keyword>
<evidence type="ECO:0000259" key="11">
    <source>
        <dbReference type="Pfam" id="PF03934"/>
    </source>
</evidence>
<keyword evidence="3" id="KW-0813">Transport</keyword>
<dbReference type="Gene3D" id="3.30.1300.30">
    <property type="entry name" value="GSPII I/J protein-like"/>
    <property type="match status" value="1"/>
</dbReference>
<comment type="subcellular location">
    <subcellularLocation>
        <location evidence="1">Cell inner membrane</location>
    </subcellularLocation>
</comment>
<organism evidence="13">
    <name type="scientific">hydrothermal vent metagenome</name>
    <dbReference type="NCBI Taxonomy" id="652676"/>
    <lineage>
        <taxon>unclassified sequences</taxon>
        <taxon>metagenomes</taxon>
        <taxon>ecological metagenomes</taxon>
    </lineage>
</organism>
<evidence type="ECO:0000256" key="3">
    <source>
        <dbReference type="ARBA" id="ARBA00022448"/>
    </source>
</evidence>
<dbReference type="InterPro" id="IPR038072">
    <property type="entry name" value="GspK_central_sf"/>
</dbReference>
<dbReference type="GO" id="GO:0009306">
    <property type="term" value="P:protein secretion"/>
    <property type="evidence" value="ECO:0007669"/>
    <property type="project" value="InterPro"/>
</dbReference>
<evidence type="ECO:0000256" key="10">
    <source>
        <dbReference type="SAM" id="Phobius"/>
    </source>
</evidence>
<dbReference type="AlphaFoldDB" id="A0A3B0ZRE5"/>
<evidence type="ECO:0000256" key="4">
    <source>
        <dbReference type="ARBA" id="ARBA00022475"/>
    </source>
</evidence>
<dbReference type="SUPFAM" id="SSF54523">
    <property type="entry name" value="Pili subunits"/>
    <property type="match status" value="1"/>
</dbReference>
<dbReference type="Gene3D" id="1.10.40.60">
    <property type="entry name" value="EpsJ-like"/>
    <property type="match status" value="2"/>
</dbReference>
<evidence type="ECO:0000256" key="9">
    <source>
        <dbReference type="ARBA" id="ARBA00023136"/>
    </source>
</evidence>
<dbReference type="PIRSF" id="PIRSF002786">
    <property type="entry name" value="XcpX"/>
    <property type="match status" value="1"/>
</dbReference>
<evidence type="ECO:0000256" key="6">
    <source>
        <dbReference type="ARBA" id="ARBA00022692"/>
    </source>
</evidence>
<dbReference type="GO" id="GO:0005886">
    <property type="term" value="C:plasma membrane"/>
    <property type="evidence" value="ECO:0007669"/>
    <property type="project" value="UniProtKB-SubCell"/>
</dbReference>
<dbReference type="SUPFAM" id="SSF158544">
    <property type="entry name" value="GspK insert domain-like"/>
    <property type="match status" value="2"/>
</dbReference>
<feature type="domain" description="T2SS protein K first SAM-like" evidence="12">
    <location>
        <begin position="108"/>
        <end position="209"/>
    </location>
</feature>
<evidence type="ECO:0000259" key="12">
    <source>
        <dbReference type="Pfam" id="PF21687"/>
    </source>
</evidence>
<evidence type="ECO:0000256" key="5">
    <source>
        <dbReference type="ARBA" id="ARBA00022519"/>
    </source>
</evidence>
<evidence type="ECO:0000256" key="2">
    <source>
        <dbReference type="ARBA" id="ARBA00007246"/>
    </source>
</evidence>